<evidence type="ECO:0000256" key="4">
    <source>
        <dbReference type="ARBA" id="ARBA00023098"/>
    </source>
</evidence>
<dbReference type="PRINTS" id="PR00087">
    <property type="entry name" value="LIPOXYGENASE"/>
</dbReference>
<dbReference type="PROSITE" id="PS00081">
    <property type="entry name" value="LIPOXYGENASE_2"/>
    <property type="match status" value="1"/>
</dbReference>
<dbReference type="STRING" id="307972.A0A2G8JT57"/>
<keyword evidence="1" id="KW-0479">Metal-binding</keyword>
<dbReference type="GO" id="GO:0034440">
    <property type="term" value="P:lipid oxidation"/>
    <property type="evidence" value="ECO:0007669"/>
    <property type="project" value="InterPro"/>
</dbReference>
<evidence type="ECO:0000256" key="5">
    <source>
        <dbReference type="PROSITE-ProRule" id="PRU00152"/>
    </source>
</evidence>
<dbReference type="InterPro" id="IPR000907">
    <property type="entry name" value="LipOase"/>
</dbReference>
<comment type="caution">
    <text evidence="8">The sequence shown here is derived from an EMBL/GenBank/DDBJ whole genome shotgun (WGS) entry which is preliminary data.</text>
</comment>
<evidence type="ECO:0000256" key="3">
    <source>
        <dbReference type="ARBA" id="ARBA00023002"/>
    </source>
</evidence>
<dbReference type="PROSITE" id="PS50095">
    <property type="entry name" value="PLAT"/>
    <property type="match status" value="1"/>
</dbReference>
<dbReference type="Proteomes" id="UP000230750">
    <property type="component" value="Unassembled WGS sequence"/>
</dbReference>
<dbReference type="PROSITE" id="PS51393">
    <property type="entry name" value="LIPOXYGENASE_3"/>
    <property type="match status" value="1"/>
</dbReference>
<dbReference type="SUPFAM" id="SSF48484">
    <property type="entry name" value="Lipoxigenase"/>
    <property type="match status" value="1"/>
</dbReference>
<evidence type="ECO:0000259" key="7">
    <source>
        <dbReference type="PROSITE" id="PS51393"/>
    </source>
</evidence>
<evidence type="ECO:0000313" key="8">
    <source>
        <dbReference type="EMBL" id="PIK38944.1"/>
    </source>
</evidence>
<dbReference type="AlphaFoldDB" id="A0A2G8JT57"/>
<feature type="domain" description="PLAT" evidence="6">
    <location>
        <begin position="16"/>
        <end position="134"/>
    </location>
</feature>
<keyword evidence="2" id="KW-0223">Dioxygenase</keyword>
<evidence type="ECO:0000256" key="1">
    <source>
        <dbReference type="ARBA" id="ARBA00022723"/>
    </source>
</evidence>
<protein>
    <submittedName>
        <fullName evidence="8">Putative arachidonate 5-lipoxygenase</fullName>
    </submittedName>
</protein>
<dbReference type="Gene3D" id="2.40.180.10">
    <property type="entry name" value="Catalase core domain"/>
    <property type="match status" value="1"/>
</dbReference>
<dbReference type="OrthoDB" id="407298at2759"/>
<evidence type="ECO:0000259" key="6">
    <source>
        <dbReference type="PROSITE" id="PS50095"/>
    </source>
</evidence>
<dbReference type="Pfam" id="PF00305">
    <property type="entry name" value="Lipoxygenase"/>
    <property type="match status" value="1"/>
</dbReference>
<name>A0A2G8JT57_STIJA</name>
<dbReference type="GO" id="GO:0046872">
    <property type="term" value="F:metal ion binding"/>
    <property type="evidence" value="ECO:0007669"/>
    <property type="project" value="UniProtKB-KW"/>
</dbReference>
<proteinExistence type="predicted"/>
<reference evidence="8 9" key="1">
    <citation type="journal article" date="2017" name="PLoS Biol.">
        <title>The sea cucumber genome provides insights into morphological evolution and visceral regeneration.</title>
        <authorList>
            <person name="Zhang X."/>
            <person name="Sun L."/>
            <person name="Yuan J."/>
            <person name="Sun Y."/>
            <person name="Gao Y."/>
            <person name="Zhang L."/>
            <person name="Li S."/>
            <person name="Dai H."/>
            <person name="Hamel J.F."/>
            <person name="Liu C."/>
            <person name="Yu Y."/>
            <person name="Liu S."/>
            <person name="Lin W."/>
            <person name="Guo K."/>
            <person name="Jin S."/>
            <person name="Xu P."/>
            <person name="Storey K.B."/>
            <person name="Huan P."/>
            <person name="Zhang T."/>
            <person name="Zhou Y."/>
            <person name="Zhang J."/>
            <person name="Lin C."/>
            <person name="Li X."/>
            <person name="Xing L."/>
            <person name="Huo D."/>
            <person name="Sun M."/>
            <person name="Wang L."/>
            <person name="Mercier A."/>
            <person name="Li F."/>
            <person name="Yang H."/>
            <person name="Xiang J."/>
        </authorList>
    </citation>
    <scope>NUCLEOTIDE SEQUENCE [LARGE SCALE GENOMIC DNA]</scope>
    <source>
        <strain evidence="8">Shaxun</strain>
        <tissue evidence="8">Muscle</tissue>
    </source>
</reference>
<gene>
    <name evidence="8" type="ORF">BSL78_24215</name>
</gene>
<keyword evidence="4" id="KW-0443">Lipid metabolism</keyword>
<keyword evidence="3" id="KW-0560">Oxidoreductase</keyword>
<dbReference type="CDD" id="cd00113">
    <property type="entry name" value="PLAT"/>
    <property type="match status" value="1"/>
</dbReference>
<dbReference type="InterPro" id="IPR013819">
    <property type="entry name" value="LipOase_C"/>
</dbReference>
<evidence type="ECO:0000313" key="9">
    <source>
        <dbReference type="Proteomes" id="UP000230750"/>
    </source>
</evidence>
<sequence>MGNFFGKGSSKYSCDTDIVVKVKTGDKKGAGTDANVQISFVNEKGDVSAPHSLDVLWRNDFEAGSLDDFEIKNMADFGHIVAIDIWRDTAGLLDDWYVEWVAVDQLKHEVNSVFPIHRWIPANKKLRIKEFDVFLPQDESNCEQRQNELDNKKKVYERAIKIDGWLPQVKDLPSDEKFSNDYMWDILSLKAELVLHMKFKGALSGKWKNFDEIFSIYNATLEKPLGSETWKDDEAFGLQRLNHCNPNQIRRCDKIPDNIAVTEEMLQPLLEGYKIEDAIKDEKLYYIDYKILQELPCANNRIVAAPIALFFVNKEGKLLPVAIQLFQEPSENNPVFLPTDDQYTWLLAKMWFNNADASFHQTCTHLGYTHLIMEPIAVATHRSLSPSHPMFRLLAPHFLYLLAINSRGLSFLISPGGWVDKCMTIGCSGMFNLVVRQLGNWRMDTHGTLPNDLKERGVDGKVLQNYYYRDDALLMYNAIKNYVSEVAISFYNTPDKVINDQELQEWAHTLSAPPSEGGTGVPGVPGGGKFQSVEEVAQVITSIIFMGSVAHAACNFSQYDDYGFPPNYPAFLQGMPITDKKPRTENDINQTLPPKDVTLDTLLITRLLSMQGTRPLGDFEVKYLFDPASEKALQNFRKELNEVATIIDERNKTRPVPYKYLHPDRVPNSITI</sequence>
<dbReference type="PANTHER" id="PTHR11771">
    <property type="entry name" value="LIPOXYGENASE"/>
    <property type="match status" value="1"/>
</dbReference>
<dbReference type="InterPro" id="IPR036392">
    <property type="entry name" value="PLAT/LH2_dom_sf"/>
</dbReference>
<keyword evidence="9" id="KW-1185">Reference proteome</keyword>
<accession>A0A2G8JT57</accession>
<dbReference type="GO" id="GO:0016702">
    <property type="term" value="F:oxidoreductase activity, acting on single donors with incorporation of molecular oxygen, incorporation of two atoms of oxygen"/>
    <property type="evidence" value="ECO:0007669"/>
    <property type="project" value="InterPro"/>
</dbReference>
<dbReference type="Gene3D" id="3.10.450.60">
    <property type="match status" value="1"/>
</dbReference>
<feature type="domain" description="Lipoxygenase" evidence="7">
    <location>
        <begin position="124"/>
        <end position="672"/>
    </location>
</feature>
<evidence type="ECO:0000256" key="2">
    <source>
        <dbReference type="ARBA" id="ARBA00022964"/>
    </source>
</evidence>
<dbReference type="Gene3D" id="1.20.245.10">
    <property type="entry name" value="Lipoxygenase-1, Domain 5"/>
    <property type="match status" value="1"/>
</dbReference>
<dbReference type="EMBL" id="MRZV01001298">
    <property type="protein sequence ID" value="PIK38944.1"/>
    <property type="molecule type" value="Genomic_DNA"/>
</dbReference>
<dbReference type="InterPro" id="IPR020834">
    <property type="entry name" value="LipOase_CS"/>
</dbReference>
<dbReference type="SMART" id="SM00308">
    <property type="entry name" value="LH2"/>
    <property type="match status" value="1"/>
</dbReference>
<comment type="caution">
    <text evidence="5">Lacks conserved residue(s) required for the propagation of feature annotation.</text>
</comment>
<dbReference type="InterPro" id="IPR036226">
    <property type="entry name" value="LipOase_C_sf"/>
</dbReference>
<dbReference type="Pfam" id="PF01477">
    <property type="entry name" value="PLAT"/>
    <property type="match status" value="1"/>
</dbReference>
<dbReference type="SUPFAM" id="SSF49723">
    <property type="entry name" value="Lipase/lipooxygenase domain (PLAT/LH2 domain)"/>
    <property type="match status" value="1"/>
</dbReference>
<organism evidence="8 9">
    <name type="scientific">Stichopus japonicus</name>
    <name type="common">Sea cucumber</name>
    <dbReference type="NCBI Taxonomy" id="307972"/>
    <lineage>
        <taxon>Eukaryota</taxon>
        <taxon>Metazoa</taxon>
        <taxon>Echinodermata</taxon>
        <taxon>Eleutherozoa</taxon>
        <taxon>Echinozoa</taxon>
        <taxon>Holothuroidea</taxon>
        <taxon>Aspidochirotacea</taxon>
        <taxon>Aspidochirotida</taxon>
        <taxon>Stichopodidae</taxon>
        <taxon>Apostichopus</taxon>
    </lineage>
</organism>
<dbReference type="InterPro" id="IPR001024">
    <property type="entry name" value="PLAT/LH2_dom"/>
</dbReference>